<feature type="domain" description="Tubuliform egg casing silk strands structural" evidence="3">
    <location>
        <begin position="65"/>
        <end position="180"/>
    </location>
</feature>
<gene>
    <name evidence="4" type="ORF">X975_10659</name>
</gene>
<feature type="non-terminal residue" evidence="4">
    <location>
        <position position="1185"/>
    </location>
</feature>
<proteinExistence type="predicted"/>
<dbReference type="OrthoDB" id="6437272at2759"/>
<evidence type="ECO:0000256" key="1">
    <source>
        <dbReference type="SAM" id="MobiDB-lite"/>
    </source>
</evidence>
<dbReference type="STRING" id="407821.A0A087UJV0"/>
<dbReference type="EMBL" id="KK120151">
    <property type="protein sequence ID" value="KFM77639.1"/>
    <property type="molecule type" value="Genomic_DNA"/>
</dbReference>
<accession>A0A087UJV0</accession>
<feature type="signal peptide" evidence="2">
    <location>
        <begin position="1"/>
        <end position="22"/>
    </location>
</feature>
<evidence type="ECO:0000259" key="3">
    <source>
        <dbReference type="Pfam" id="PF12042"/>
    </source>
</evidence>
<evidence type="ECO:0000313" key="4">
    <source>
        <dbReference type="EMBL" id="KFM77639.1"/>
    </source>
</evidence>
<evidence type="ECO:0000256" key="2">
    <source>
        <dbReference type="SAM" id="SignalP"/>
    </source>
</evidence>
<protein>
    <recommendedName>
        <fullName evidence="3">Tubuliform egg casing silk strands structural domain-containing protein</fullName>
    </recommendedName>
</protein>
<dbReference type="AlphaFoldDB" id="A0A087UJV0"/>
<dbReference type="InterPro" id="IPR021915">
    <property type="entry name" value="RP1-2"/>
</dbReference>
<feature type="chain" id="PRO_5001830585" description="Tubuliform egg casing silk strands structural domain-containing protein" evidence="2">
    <location>
        <begin position="23"/>
        <end position="1185"/>
    </location>
</feature>
<sequence length="1185" mass="121449">MTNSLAVLSLLFGLICIQSISARTIIPALLTPDQYGNSWDSQDPDYVDISIGTNGFNIDAGINAQDTTAAFSDSLYFQLMNSMAFRNIFDGRATPDFIINVGRNIAQGIALELRLQDVSSVINFIVNTLSSVYPGAGPEEYASAIADSILQIMLTNNILTGNNPLTFAGRLASIIDNALSLNLSAGASLDNFGSVGGFNFDLGFDSDVNVDDGLGINLGTTLGAGLDTGVGIARGLVLNDAAGVGLGLNVGTGIGLNGARQKTKTGLGIGLGLDAGKGIGLGLNAGTGTNLGLGLNVGGGGGQRTNNEAGVGFGLNVGAGGGQGKNGGSRVGLGLNLGAGVEKGRNSGKGKGIGLNLIAGGGQGRKDENGLGLGLNLGVGGGRNSRKGLGIGLNLDTGGRQGKNSRKGLGVGLNLGAGGGQGRRGSSGLGVGLNLGAGRGNSQNDNGNGGIGIGVDVGLGLGNSGNDLISLDLTDIIQIFQDRLAVRLLRNRYFRSIFSDSIPPSVLNSVSSVITQFLAKAFRIPRSYLLTLEKNLSVSGQTDQLTVESYAQSIAANLGNILIAVDILTPSIIDLQASIASKAVVSAIENFLLTSAVPGVGLSVNGNPYNSYFSALSGLEMLPYVGPDTISRKFPPVLKAVKASAFSSRFSKALYLNLISASRFCESFQLGVPVSSYKTLAITLGNYVAEAFGSPNPSVFIDIYSKALLSSKETLDYKTSAQILAQATAKALYALGYFVSGNPNVQAAIAANAVIRAVSRRSRYSYRDIMQIPSLVGMSLMTPLAGVIPPAVVGISADAGVGVGVDVGVGVGADVGVGVDAGLGIDADVGVNAGVDVNADVDLGLDIGANADLGLNAGLDIGANADLDINADLDLDADLDVELLGGSKSDRGRRRQRRATRNNNDKRKGTGTGLGIDADVDIGTNIDLGADIDVGTDIDLGANVDIGADIGLDANVDVGAGLDVGVDAGVNADLGLGANVGVGVGVSTDVDNDVLSIIDVLPILLAEKMRLSTAMYTAITMVGMQKVVDLIAQGIAAQFGFEAASIFIDTYSNFVTNTPDTTFGPNILSLAKATTDAMAIAGVLTDNFSVLTADQLATAIVAKYSSLIATSLEAKDWNFGARWSYLYDNDFIQPPLSPGYAYFRPYGFQTMVKGLTDPFAYDYSTISALSLPASRNNFLTSRVLL</sequence>
<name>A0A087UJV0_STEMI</name>
<dbReference type="Pfam" id="PF12042">
    <property type="entry name" value="RP1-2"/>
    <property type="match status" value="1"/>
</dbReference>
<dbReference type="InterPro" id="IPR043070">
    <property type="entry name" value="Spidroin_repeat"/>
</dbReference>
<dbReference type="Proteomes" id="UP000054359">
    <property type="component" value="Unassembled WGS sequence"/>
</dbReference>
<feature type="region of interest" description="Disordered" evidence="1">
    <location>
        <begin position="888"/>
        <end position="912"/>
    </location>
</feature>
<feature type="compositionally biased region" description="Basic residues" evidence="1">
    <location>
        <begin position="891"/>
        <end position="900"/>
    </location>
</feature>
<keyword evidence="5" id="KW-1185">Reference proteome</keyword>
<reference evidence="4 5" key="1">
    <citation type="submission" date="2013-11" db="EMBL/GenBank/DDBJ databases">
        <title>Genome sequencing of Stegodyphus mimosarum.</title>
        <authorList>
            <person name="Bechsgaard J."/>
        </authorList>
    </citation>
    <scope>NUCLEOTIDE SEQUENCE [LARGE SCALE GENOMIC DNA]</scope>
</reference>
<dbReference type="OMA" id="CIQSISA"/>
<evidence type="ECO:0000313" key="5">
    <source>
        <dbReference type="Proteomes" id="UP000054359"/>
    </source>
</evidence>
<keyword evidence="2" id="KW-0732">Signal</keyword>
<organism evidence="4 5">
    <name type="scientific">Stegodyphus mimosarum</name>
    <name type="common">African social velvet spider</name>
    <dbReference type="NCBI Taxonomy" id="407821"/>
    <lineage>
        <taxon>Eukaryota</taxon>
        <taxon>Metazoa</taxon>
        <taxon>Ecdysozoa</taxon>
        <taxon>Arthropoda</taxon>
        <taxon>Chelicerata</taxon>
        <taxon>Arachnida</taxon>
        <taxon>Araneae</taxon>
        <taxon>Araneomorphae</taxon>
        <taxon>Entelegynae</taxon>
        <taxon>Eresoidea</taxon>
        <taxon>Eresidae</taxon>
        <taxon>Stegodyphus</taxon>
    </lineage>
</organism>
<dbReference type="Gene3D" id="1.10.274.60">
    <property type="entry name" value="Spidroin, repetitive domain"/>
    <property type="match status" value="3"/>
</dbReference>